<feature type="domain" description="OBG-type G" evidence="8">
    <location>
        <begin position="3"/>
        <end position="278"/>
    </location>
</feature>
<dbReference type="InterPro" id="IPR027417">
    <property type="entry name" value="P-loop_NTPase"/>
</dbReference>
<evidence type="ECO:0000256" key="5">
    <source>
        <dbReference type="ARBA" id="ARBA00022842"/>
    </source>
</evidence>
<evidence type="ECO:0000256" key="7">
    <source>
        <dbReference type="SAM" id="Coils"/>
    </source>
</evidence>
<dbReference type="Pfam" id="PF01926">
    <property type="entry name" value="MMR_HSR1"/>
    <property type="match status" value="1"/>
</dbReference>
<dbReference type="RefSeq" id="WP_011890750.1">
    <property type="nucleotide sequence ID" value="NZ_CP041698.1"/>
</dbReference>
<accession>A0A3S0P014</accession>
<keyword evidence="2" id="KW-0479">Metal-binding</keyword>
<evidence type="ECO:0000259" key="8">
    <source>
        <dbReference type="PROSITE" id="PS51710"/>
    </source>
</evidence>
<dbReference type="PIRSF" id="PIRSF006641">
    <property type="entry name" value="CHP00092"/>
    <property type="match status" value="1"/>
</dbReference>
<dbReference type="Proteomes" id="UP000489351">
    <property type="component" value="Unassembled WGS sequence"/>
</dbReference>
<dbReference type="SUPFAM" id="SSF81271">
    <property type="entry name" value="TGS-like"/>
    <property type="match status" value="1"/>
</dbReference>
<evidence type="ECO:0000256" key="3">
    <source>
        <dbReference type="ARBA" id="ARBA00022741"/>
    </source>
</evidence>
<dbReference type="InterPro" id="IPR004095">
    <property type="entry name" value="TGS"/>
</dbReference>
<keyword evidence="7" id="KW-0175">Coiled coil</keyword>
<evidence type="ECO:0000256" key="6">
    <source>
        <dbReference type="HAMAP-Rule" id="MF_00944"/>
    </source>
</evidence>
<feature type="coiled-coil region" evidence="7">
    <location>
        <begin position="130"/>
        <end position="160"/>
    </location>
</feature>
<dbReference type="PANTHER" id="PTHR23305">
    <property type="entry name" value="OBG GTPASE FAMILY"/>
    <property type="match status" value="1"/>
</dbReference>
<sequence>MSLCCGIVGLPNVGKSTLFNAITAKQAEAANYPFCTIEPNVGTVLVPDERMQLIANVVKTPTLVPTTLEIVDIAGLVKGASKGEGLGNQFLSHIREVDAIVHVIRCFDDPDIIHVEGTIDPADDIATIDTELMLADLEGMERKMEKLRKSARKEKELQAQVDLGEAIIKGLSEGVPARSIISSPEEEEMARQFFLLTAKPLLYAANVGENDLPDGNAYTAKVAEIAAASGSNMLIISAKTEAEIAELPEEERPEFLESLGLKMSGLDRLIQTAYDLLGLQVYFTAGVQEVHAWTIRKGAAAPEAAGAIHSDFEKGFIRAEVMNWHDLVEIGSEQKVKEAGKLRSEGRDYIVKDGDVIVFRFNV</sequence>
<feature type="domain" description="TGS" evidence="9">
    <location>
        <begin position="278"/>
        <end position="361"/>
    </location>
</feature>
<comment type="caution">
    <text evidence="12">The sequence shown here is derived from an EMBL/GenBank/DDBJ whole genome shotgun (WGS) entry which is preliminary data.</text>
</comment>
<dbReference type="InterPro" id="IPR013029">
    <property type="entry name" value="YchF_C"/>
</dbReference>
<dbReference type="Proteomes" id="UP000279908">
    <property type="component" value="Unassembled WGS sequence"/>
</dbReference>
<keyword evidence="3 6" id="KW-0547">Nucleotide-binding</keyword>
<dbReference type="PROSITE" id="PS51880">
    <property type="entry name" value="TGS"/>
    <property type="match status" value="1"/>
</dbReference>
<dbReference type="GO" id="GO:0016887">
    <property type="term" value="F:ATP hydrolysis activity"/>
    <property type="evidence" value="ECO:0007669"/>
    <property type="project" value="UniProtKB-UniRule"/>
</dbReference>
<dbReference type="GO" id="GO:0043023">
    <property type="term" value="F:ribosomal large subunit binding"/>
    <property type="evidence" value="ECO:0007669"/>
    <property type="project" value="UniProtKB-UniRule"/>
</dbReference>
<dbReference type="FunFam" id="1.10.150.300:FF:000001">
    <property type="entry name" value="Ribosome-binding ATPase YchF"/>
    <property type="match status" value="1"/>
</dbReference>
<dbReference type="InterPro" id="IPR004396">
    <property type="entry name" value="ATPase_YchF/OLA1"/>
</dbReference>
<proteinExistence type="inferred from homology"/>
<dbReference type="FunFam" id="3.10.20.30:FF:000001">
    <property type="entry name" value="Ribosome-binding ATPase YchF"/>
    <property type="match status" value="1"/>
</dbReference>
<gene>
    <name evidence="6 12" type="primary">ychF</name>
    <name evidence="12" type="ORF">EKD02_03020</name>
    <name evidence="10" type="ORF">FP507_10445</name>
    <name evidence="11" type="ORF">GJ685_04775</name>
</gene>
<dbReference type="CDD" id="cd01900">
    <property type="entry name" value="YchF"/>
    <property type="match status" value="1"/>
</dbReference>
<feature type="binding site" evidence="6">
    <location>
        <begin position="12"/>
        <end position="17"/>
    </location>
    <ligand>
        <name>ATP</name>
        <dbReference type="ChEBI" id="CHEBI:30616"/>
    </ligand>
</feature>
<dbReference type="EMBL" id="WUBZ01000011">
    <property type="protein sequence ID" value="MWV54378.1"/>
    <property type="molecule type" value="Genomic_DNA"/>
</dbReference>
<evidence type="ECO:0000313" key="10">
    <source>
        <dbReference type="EMBL" id="KAA6230654.1"/>
    </source>
</evidence>
<reference evidence="10 14" key="2">
    <citation type="submission" date="2019-07" db="EMBL/GenBank/DDBJ databases">
        <title>Draft genome Sequence of Chlorobium phaeovibrioides sp. strain PhvTcv-s14, from the Phylum Chlorobi.</title>
        <authorList>
            <person name="Babenko V."/>
            <person name="Boldyreva D."/>
            <person name="Kanygina A."/>
            <person name="Selezneva O."/>
            <person name="Akopiyan T."/>
            <person name="Lunina O."/>
        </authorList>
    </citation>
    <scope>NUCLEOTIDE SEQUENCE [LARGE SCALE GENOMIC DNA]</scope>
    <source>
        <strain evidence="10 14">GrTcv12</strain>
    </source>
</reference>
<keyword evidence="4 6" id="KW-0067">ATP-binding</keyword>
<evidence type="ECO:0000256" key="4">
    <source>
        <dbReference type="ARBA" id="ARBA00022840"/>
    </source>
</evidence>
<dbReference type="PANTHER" id="PTHR23305:SF18">
    <property type="entry name" value="OBG-TYPE G DOMAIN-CONTAINING PROTEIN"/>
    <property type="match status" value="1"/>
</dbReference>
<dbReference type="SUPFAM" id="SSF52540">
    <property type="entry name" value="P-loop containing nucleoside triphosphate hydrolases"/>
    <property type="match status" value="1"/>
</dbReference>
<evidence type="ECO:0000256" key="1">
    <source>
        <dbReference type="ARBA" id="ARBA00001946"/>
    </source>
</evidence>
<dbReference type="PROSITE" id="PS51710">
    <property type="entry name" value="G_OBG"/>
    <property type="match status" value="1"/>
</dbReference>
<dbReference type="InterPro" id="IPR031167">
    <property type="entry name" value="G_OBG"/>
</dbReference>
<dbReference type="AlphaFoldDB" id="A0A3S0P014"/>
<dbReference type="Gene3D" id="3.40.50.300">
    <property type="entry name" value="P-loop containing nucleotide triphosphate hydrolases"/>
    <property type="match status" value="1"/>
</dbReference>
<dbReference type="GO" id="GO:0005737">
    <property type="term" value="C:cytoplasm"/>
    <property type="evidence" value="ECO:0007669"/>
    <property type="project" value="TreeGrafter"/>
</dbReference>
<dbReference type="InterPro" id="IPR023192">
    <property type="entry name" value="TGS-like_dom_sf"/>
</dbReference>
<evidence type="ECO:0000313" key="15">
    <source>
        <dbReference type="Proteomes" id="UP000489351"/>
    </source>
</evidence>
<dbReference type="GO" id="GO:0005524">
    <property type="term" value="F:ATP binding"/>
    <property type="evidence" value="ECO:0007669"/>
    <property type="project" value="UniProtKB-UniRule"/>
</dbReference>
<dbReference type="Gene3D" id="1.10.150.300">
    <property type="entry name" value="TGS-like domain"/>
    <property type="match status" value="1"/>
</dbReference>
<evidence type="ECO:0000313" key="11">
    <source>
        <dbReference type="EMBL" id="MWV54378.1"/>
    </source>
</evidence>
<organism evidence="12 13">
    <name type="scientific">Chlorobium phaeovibrioides</name>
    <dbReference type="NCBI Taxonomy" id="1094"/>
    <lineage>
        <taxon>Bacteria</taxon>
        <taxon>Pseudomonadati</taxon>
        <taxon>Chlorobiota</taxon>
        <taxon>Chlorobiia</taxon>
        <taxon>Chlorobiales</taxon>
        <taxon>Chlorobiaceae</taxon>
        <taxon>Chlorobium/Pelodictyon group</taxon>
        <taxon>Chlorobium</taxon>
    </lineage>
</organism>
<protein>
    <recommendedName>
        <fullName evidence="6">Ribosome-binding ATPase YchF</fullName>
    </recommendedName>
</protein>
<keyword evidence="5" id="KW-0460">Magnesium</keyword>
<dbReference type="CDD" id="cd04867">
    <property type="entry name" value="TGS_YchF_OLA1"/>
    <property type="match status" value="1"/>
</dbReference>
<name>A0A3S0P014_CHLPH</name>
<dbReference type="GO" id="GO:0005525">
    <property type="term" value="F:GTP binding"/>
    <property type="evidence" value="ECO:0007669"/>
    <property type="project" value="InterPro"/>
</dbReference>
<dbReference type="InterPro" id="IPR006073">
    <property type="entry name" value="GTP-bd"/>
</dbReference>
<dbReference type="GO" id="GO:0046872">
    <property type="term" value="F:metal ion binding"/>
    <property type="evidence" value="ECO:0007669"/>
    <property type="project" value="UniProtKB-KW"/>
</dbReference>
<dbReference type="EMBL" id="VMRG01000002">
    <property type="protein sequence ID" value="KAA6230654.1"/>
    <property type="molecule type" value="Genomic_DNA"/>
</dbReference>
<dbReference type="OMA" id="VLRCFDN"/>
<dbReference type="NCBIfam" id="TIGR00092">
    <property type="entry name" value="redox-regulated ATPase YchF"/>
    <property type="match status" value="1"/>
</dbReference>
<evidence type="ECO:0000259" key="9">
    <source>
        <dbReference type="PROSITE" id="PS51880"/>
    </source>
</evidence>
<comment type="cofactor">
    <cofactor evidence="1">
        <name>Mg(2+)</name>
        <dbReference type="ChEBI" id="CHEBI:18420"/>
    </cofactor>
</comment>
<dbReference type="EMBL" id="RXYK01000003">
    <property type="protein sequence ID" value="RTY39083.1"/>
    <property type="molecule type" value="Genomic_DNA"/>
</dbReference>
<evidence type="ECO:0000313" key="12">
    <source>
        <dbReference type="EMBL" id="RTY39083.1"/>
    </source>
</evidence>
<dbReference type="InterPro" id="IPR041706">
    <property type="entry name" value="YchF_N"/>
</dbReference>
<dbReference type="Gene3D" id="3.10.20.30">
    <property type="match status" value="1"/>
</dbReference>
<dbReference type="HAMAP" id="MF_00944">
    <property type="entry name" value="YchF_OLA1_ATPase"/>
    <property type="match status" value="1"/>
</dbReference>
<comment type="function">
    <text evidence="6">ATPase that binds to both the 70S ribosome and the 50S ribosomal subunit in a nucleotide-independent manner.</text>
</comment>
<evidence type="ECO:0000256" key="2">
    <source>
        <dbReference type="ARBA" id="ARBA00022723"/>
    </source>
</evidence>
<reference evidence="12 13" key="1">
    <citation type="submission" date="2018-12" db="EMBL/GenBank/DDBJ databases">
        <authorList>
            <person name="Lunina O.N."/>
            <person name="Grouzdev D.S."/>
            <person name="Gorlenko V.M."/>
            <person name="Savvichev A.S."/>
        </authorList>
    </citation>
    <scope>NUCLEOTIDE SEQUENCE [LARGE SCALE GENOMIC DNA]</scope>
    <source>
        <strain evidence="12 13">BrKhr-17</strain>
    </source>
</reference>
<dbReference type="Pfam" id="PF06071">
    <property type="entry name" value="YchF-GTPase_C"/>
    <property type="match status" value="1"/>
</dbReference>
<evidence type="ECO:0000313" key="14">
    <source>
        <dbReference type="Proteomes" id="UP000327458"/>
    </source>
</evidence>
<dbReference type="InterPro" id="IPR012676">
    <property type="entry name" value="TGS-like"/>
</dbReference>
<dbReference type="PRINTS" id="PR00326">
    <property type="entry name" value="GTP1OBG"/>
</dbReference>
<reference evidence="11 15" key="3">
    <citation type="submission" date="2019-11" db="EMBL/GenBank/DDBJ databases">
        <title>Green- and brown-colored morphotypes of Chlorobia in the stratified aquatic ecosystems of Kandalaksha Gulf (White Sea): A model for study of the accessory genome evolution.</title>
        <authorList>
            <person name="Grouzdev D.S."/>
        </authorList>
    </citation>
    <scope>NUCLEOTIDE SEQUENCE [LARGE SCALE GENOMIC DNA]</scope>
    <source>
        <strain evidence="11 15">ZM</strain>
    </source>
</reference>
<comment type="similarity">
    <text evidence="6">Belongs to the TRAFAC class OBG-HflX-like GTPase superfamily. OBG GTPase family. YchF/OLA1 subfamily.</text>
</comment>
<dbReference type="InterPro" id="IPR012675">
    <property type="entry name" value="Beta-grasp_dom_sf"/>
</dbReference>
<evidence type="ECO:0000313" key="13">
    <source>
        <dbReference type="Proteomes" id="UP000279908"/>
    </source>
</evidence>
<dbReference type="Proteomes" id="UP000327458">
    <property type="component" value="Unassembled WGS sequence"/>
</dbReference>
<keyword evidence="15" id="KW-1185">Reference proteome</keyword>